<reference evidence="3" key="1">
    <citation type="journal article" date="2015" name="BMC Genomics">
        <title>Genomic and transcriptomic analysis of the endophytic fungus Pestalotiopsis fici reveals its lifestyle and high potential for synthesis of natural products.</title>
        <authorList>
            <person name="Wang X."/>
            <person name="Zhang X."/>
            <person name="Liu L."/>
            <person name="Xiang M."/>
            <person name="Wang W."/>
            <person name="Sun X."/>
            <person name="Che Y."/>
            <person name="Guo L."/>
            <person name="Liu G."/>
            <person name="Guo L."/>
            <person name="Wang C."/>
            <person name="Yin W.B."/>
            <person name="Stadler M."/>
            <person name="Zhang X."/>
            <person name="Liu X."/>
        </authorList>
    </citation>
    <scope>NUCLEOTIDE SEQUENCE [LARGE SCALE GENOMIC DNA]</scope>
    <source>
        <strain evidence="3">W106-1 / CGMCC3.15140</strain>
    </source>
</reference>
<proteinExistence type="predicted"/>
<dbReference type="GO" id="GO:0016020">
    <property type="term" value="C:membrane"/>
    <property type="evidence" value="ECO:0007669"/>
    <property type="project" value="TreeGrafter"/>
</dbReference>
<sequence>MVPAPNPPVCDDTKATIFGNTPNPHPVVICFHGSGDSCASWLPLAHSLSDSYRVLLWDRGEPSQKPSVAVDEMVKYLEQVRLQIPPPYVLVAHSYGGTFARTFLEKRPRDVAGMVLAETGQETALDAKMERQQYRRQVLGDNPLSVIRANTLIRKWAQYEHAVNAADNDTEKTALEVQKQILDVTDKEDERLKKAQLALSRHHRYLHVPDCGHNVIQDRPEVVADEIRWVMKNLVSTEKKPANVLRRLLSLIGSRRQPQ</sequence>
<feature type="domain" description="AB hydrolase-1" evidence="1">
    <location>
        <begin position="28"/>
        <end position="225"/>
    </location>
</feature>
<evidence type="ECO:0000313" key="2">
    <source>
        <dbReference type="EMBL" id="ETS73068.1"/>
    </source>
</evidence>
<dbReference type="HOGENOM" id="CLU_020336_9_1_1"/>
<dbReference type="SUPFAM" id="SSF53474">
    <property type="entry name" value="alpha/beta-Hydrolases"/>
    <property type="match status" value="1"/>
</dbReference>
<dbReference type="InterPro" id="IPR029058">
    <property type="entry name" value="AB_hydrolase_fold"/>
</dbReference>
<gene>
    <name evidence="2" type="ORF">PFICI_15243</name>
</gene>
<dbReference type="Pfam" id="PF12697">
    <property type="entry name" value="Abhydrolase_6"/>
    <property type="match status" value="1"/>
</dbReference>
<dbReference type="RefSeq" id="XP_007842015.1">
    <property type="nucleotide sequence ID" value="XM_007843824.1"/>
</dbReference>
<name>W3WGN5_PESFW</name>
<dbReference type="KEGG" id="pfy:PFICI_15243"/>
<evidence type="ECO:0000259" key="1">
    <source>
        <dbReference type="Pfam" id="PF12697"/>
    </source>
</evidence>
<dbReference type="OMA" id="REAVCWV"/>
<protein>
    <recommendedName>
        <fullName evidence="1">AB hydrolase-1 domain-containing protein</fullName>
    </recommendedName>
</protein>
<organism evidence="2 3">
    <name type="scientific">Pestalotiopsis fici (strain W106-1 / CGMCC3.15140)</name>
    <dbReference type="NCBI Taxonomy" id="1229662"/>
    <lineage>
        <taxon>Eukaryota</taxon>
        <taxon>Fungi</taxon>
        <taxon>Dikarya</taxon>
        <taxon>Ascomycota</taxon>
        <taxon>Pezizomycotina</taxon>
        <taxon>Sordariomycetes</taxon>
        <taxon>Xylariomycetidae</taxon>
        <taxon>Amphisphaeriales</taxon>
        <taxon>Sporocadaceae</taxon>
        <taxon>Pestalotiopsis</taxon>
    </lineage>
</organism>
<dbReference type="InterPro" id="IPR050266">
    <property type="entry name" value="AB_hydrolase_sf"/>
</dbReference>
<dbReference type="AlphaFoldDB" id="W3WGN5"/>
<dbReference type="Gene3D" id="3.40.50.1820">
    <property type="entry name" value="alpha/beta hydrolase"/>
    <property type="match status" value="1"/>
</dbReference>
<evidence type="ECO:0000313" key="3">
    <source>
        <dbReference type="Proteomes" id="UP000030651"/>
    </source>
</evidence>
<keyword evidence="3" id="KW-1185">Reference proteome</keyword>
<dbReference type="InterPro" id="IPR000073">
    <property type="entry name" value="AB_hydrolase_1"/>
</dbReference>
<dbReference type="PANTHER" id="PTHR43798">
    <property type="entry name" value="MONOACYLGLYCEROL LIPASE"/>
    <property type="match status" value="1"/>
</dbReference>
<dbReference type="GeneID" id="19280256"/>
<dbReference type="InParanoid" id="W3WGN5"/>
<dbReference type="eggNOG" id="ENOG502SP1N">
    <property type="taxonomic scope" value="Eukaryota"/>
</dbReference>
<dbReference type="Proteomes" id="UP000030651">
    <property type="component" value="Unassembled WGS sequence"/>
</dbReference>
<dbReference type="PANTHER" id="PTHR43798:SF33">
    <property type="entry name" value="HYDROLASE, PUTATIVE (AFU_ORTHOLOGUE AFUA_2G14860)-RELATED"/>
    <property type="match status" value="1"/>
</dbReference>
<dbReference type="EMBL" id="KI912124">
    <property type="protein sequence ID" value="ETS73068.1"/>
    <property type="molecule type" value="Genomic_DNA"/>
</dbReference>
<accession>W3WGN5</accession>
<dbReference type="OrthoDB" id="294702at2759"/>